<evidence type="ECO:0000256" key="6">
    <source>
        <dbReference type="ARBA" id="ARBA00022692"/>
    </source>
</evidence>
<keyword evidence="7" id="KW-0256">Endoplasmic reticulum</keyword>
<keyword evidence="6 10" id="KW-0812">Transmembrane</keyword>
<keyword evidence="13" id="KW-1185">Reference proteome</keyword>
<feature type="chain" id="PRO_5040339566" evidence="11">
    <location>
        <begin position="21"/>
        <end position="101"/>
    </location>
</feature>
<dbReference type="Proteomes" id="UP000789572">
    <property type="component" value="Unassembled WGS sequence"/>
</dbReference>
<comment type="caution">
    <text evidence="12">The sequence shown here is derived from an EMBL/GenBank/DDBJ whole genome shotgun (WGS) entry which is preliminary data.</text>
</comment>
<feature type="transmembrane region" description="Helical" evidence="10">
    <location>
        <begin position="44"/>
        <end position="63"/>
    </location>
</feature>
<protein>
    <submittedName>
        <fullName evidence="12">5998_t:CDS:1</fullName>
    </submittedName>
</protein>
<name>A0A9N9H0S2_9GLOM</name>
<evidence type="ECO:0000256" key="8">
    <source>
        <dbReference type="ARBA" id="ARBA00022989"/>
    </source>
</evidence>
<accession>A0A9N9H0S2</accession>
<comment type="similarity">
    <text evidence="3">Belongs to the ALG6/ALG8 glucosyltransferase family.</text>
</comment>
<evidence type="ECO:0000256" key="3">
    <source>
        <dbReference type="ARBA" id="ARBA00008715"/>
    </source>
</evidence>
<dbReference type="OrthoDB" id="1689333at2759"/>
<dbReference type="GO" id="GO:0005789">
    <property type="term" value="C:endoplasmic reticulum membrane"/>
    <property type="evidence" value="ECO:0007669"/>
    <property type="project" value="UniProtKB-SubCell"/>
</dbReference>
<gene>
    <name evidence="12" type="ORF">POCULU_LOCUS9807</name>
</gene>
<comment type="subcellular location">
    <subcellularLocation>
        <location evidence="1">Endoplasmic reticulum membrane</location>
        <topology evidence="1">Multi-pass membrane protein</topology>
    </subcellularLocation>
</comment>
<keyword evidence="5" id="KW-0808">Transferase</keyword>
<keyword evidence="9 10" id="KW-0472">Membrane</keyword>
<evidence type="ECO:0000256" key="9">
    <source>
        <dbReference type="ARBA" id="ARBA00023136"/>
    </source>
</evidence>
<evidence type="ECO:0000256" key="4">
    <source>
        <dbReference type="ARBA" id="ARBA00022676"/>
    </source>
</evidence>
<evidence type="ECO:0000256" key="2">
    <source>
        <dbReference type="ARBA" id="ARBA00004922"/>
    </source>
</evidence>
<evidence type="ECO:0000313" key="12">
    <source>
        <dbReference type="EMBL" id="CAG8648290.1"/>
    </source>
</evidence>
<feature type="transmembrane region" description="Helical" evidence="10">
    <location>
        <begin position="70"/>
        <end position="89"/>
    </location>
</feature>
<evidence type="ECO:0000313" key="13">
    <source>
        <dbReference type="Proteomes" id="UP000789572"/>
    </source>
</evidence>
<feature type="signal peptide" evidence="11">
    <location>
        <begin position="1"/>
        <end position="20"/>
    </location>
</feature>
<evidence type="ECO:0000256" key="10">
    <source>
        <dbReference type="SAM" id="Phobius"/>
    </source>
</evidence>
<reference evidence="12" key="1">
    <citation type="submission" date="2021-06" db="EMBL/GenBank/DDBJ databases">
        <authorList>
            <person name="Kallberg Y."/>
            <person name="Tangrot J."/>
            <person name="Rosling A."/>
        </authorList>
    </citation>
    <scope>NUCLEOTIDE SEQUENCE</scope>
    <source>
        <strain evidence="12">IA702</strain>
    </source>
</reference>
<keyword evidence="8 10" id="KW-1133">Transmembrane helix</keyword>
<sequence length="101" mass="11655">SIIKLPLYIIWLFFVAFGLARESQYKTSGSDVGLPKLVQLLKTVYLLGMIPLCIFTGIIHPLYFEDRYPFVSLMFTSVYCAFGVIYSWAEFSVINYLDYKS</sequence>
<feature type="non-terminal residue" evidence="12">
    <location>
        <position position="101"/>
    </location>
</feature>
<evidence type="ECO:0000256" key="1">
    <source>
        <dbReference type="ARBA" id="ARBA00004477"/>
    </source>
</evidence>
<comment type="pathway">
    <text evidence="2">Protein modification; protein glycosylation.</text>
</comment>
<evidence type="ECO:0000256" key="5">
    <source>
        <dbReference type="ARBA" id="ARBA00022679"/>
    </source>
</evidence>
<organism evidence="12 13">
    <name type="scientific">Paraglomus occultum</name>
    <dbReference type="NCBI Taxonomy" id="144539"/>
    <lineage>
        <taxon>Eukaryota</taxon>
        <taxon>Fungi</taxon>
        <taxon>Fungi incertae sedis</taxon>
        <taxon>Mucoromycota</taxon>
        <taxon>Glomeromycotina</taxon>
        <taxon>Glomeromycetes</taxon>
        <taxon>Paraglomerales</taxon>
        <taxon>Paraglomeraceae</taxon>
        <taxon>Paraglomus</taxon>
    </lineage>
</organism>
<dbReference type="AlphaFoldDB" id="A0A9N9H0S2"/>
<dbReference type="Pfam" id="PF03155">
    <property type="entry name" value="Alg6_Alg8"/>
    <property type="match status" value="1"/>
</dbReference>
<keyword evidence="4" id="KW-0328">Glycosyltransferase</keyword>
<dbReference type="InterPro" id="IPR004856">
    <property type="entry name" value="Glyco_trans_ALG6/ALG8"/>
</dbReference>
<keyword evidence="11" id="KW-0732">Signal</keyword>
<dbReference type="EMBL" id="CAJVPJ010004079">
    <property type="protein sequence ID" value="CAG8648290.1"/>
    <property type="molecule type" value="Genomic_DNA"/>
</dbReference>
<proteinExistence type="inferred from homology"/>
<dbReference type="GO" id="GO:0016758">
    <property type="term" value="F:hexosyltransferase activity"/>
    <property type="evidence" value="ECO:0007669"/>
    <property type="project" value="InterPro"/>
</dbReference>
<evidence type="ECO:0000256" key="11">
    <source>
        <dbReference type="SAM" id="SignalP"/>
    </source>
</evidence>
<evidence type="ECO:0000256" key="7">
    <source>
        <dbReference type="ARBA" id="ARBA00022824"/>
    </source>
</evidence>